<evidence type="ECO:0000256" key="1">
    <source>
        <dbReference type="SAM" id="MobiDB-lite"/>
    </source>
</evidence>
<comment type="caution">
    <text evidence="2">The sequence shown here is derived from an EMBL/GenBank/DDBJ whole genome shotgun (WGS) entry which is preliminary data.</text>
</comment>
<proteinExistence type="predicted"/>
<dbReference type="AlphaFoldDB" id="A0A9P5PIS8"/>
<dbReference type="EMBL" id="JADNRY010000130">
    <property type="protein sequence ID" value="KAF9064151.1"/>
    <property type="molecule type" value="Genomic_DNA"/>
</dbReference>
<organism evidence="2 3">
    <name type="scientific">Rhodocollybia butyracea</name>
    <dbReference type="NCBI Taxonomy" id="206335"/>
    <lineage>
        <taxon>Eukaryota</taxon>
        <taxon>Fungi</taxon>
        <taxon>Dikarya</taxon>
        <taxon>Basidiomycota</taxon>
        <taxon>Agaricomycotina</taxon>
        <taxon>Agaricomycetes</taxon>
        <taxon>Agaricomycetidae</taxon>
        <taxon>Agaricales</taxon>
        <taxon>Marasmiineae</taxon>
        <taxon>Omphalotaceae</taxon>
        <taxon>Rhodocollybia</taxon>
    </lineage>
</organism>
<evidence type="ECO:0000313" key="2">
    <source>
        <dbReference type="EMBL" id="KAF9064151.1"/>
    </source>
</evidence>
<dbReference type="Proteomes" id="UP000772434">
    <property type="component" value="Unassembled WGS sequence"/>
</dbReference>
<keyword evidence="3" id="KW-1185">Reference proteome</keyword>
<reference evidence="2" key="1">
    <citation type="submission" date="2020-11" db="EMBL/GenBank/DDBJ databases">
        <authorList>
            <consortium name="DOE Joint Genome Institute"/>
            <person name="Ahrendt S."/>
            <person name="Riley R."/>
            <person name="Andreopoulos W."/>
            <person name="Labutti K."/>
            <person name="Pangilinan J."/>
            <person name="Ruiz-Duenas F.J."/>
            <person name="Barrasa J.M."/>
            <person name="Sanchez-Garcia M."/>
            <person name="Camarero S."/>
            <person name="Miyauchi S."/>
            <person name="Serrano A."/>
            <person name="Linde D."/>
            <person name="Babiker R."/>
            <person name="Drula E."/>
            <person name="Ayuso-Fernandez I."/>
            <person name="Pacheco R."/>
            <person name="Padilla G."/>
            <person name="Ferreira P."/>
            <person name="Barriuso J."/>
            <person name="Kellner H."/>
            <person name="Castanera R."/>
            <person name="Alfaro M."/>
            <person name="Ramirez L."/>
            <person name="Pisabarro A.G."/>
            <person name="Kuo A."/>
            <person name="Tritt A."/>
            <person name="Lipzen A."/>
            <person name="He G."/>
            <person name="Yan M."/>
            <person name="Ng V."/>
            <person name="Cullen D."/>
            <person name="Martin F."/>
            <person name="Rosso M.-N."/>
            <person name="Henrissat B."/>
            <person name="Hibbett D."/>
            <person name="Martinez A.T."/>
            <person name="Grigoriev I.V."/>
        </authorList>
    </citation>
    <scope>NUCLEOTIDE SEQUENCE</scope>
    <source>
        <strain evidence="2">AH 40177</strain>
    </source>
</reference>
<gene>
    <name evidence="2" type="ORF">BDP27DRAFT_1474550</name>
</gene>
<protein>
    <submittedName>
        <fullName evidence="2">Uncharacterized protein</fullName>
    </submittedName>
</protein>
<accession>A0A9P5PIS8</accession>
<feature type="compositionally biased region" description="Low complexity" evidence="1">
    <location>
        <begin position="79"/>
        <end position="99"/>
    </location>
</feature>
<name>A0A9P5PIS8_9AGAR</name>
<evidence type="ECO:0000313" key="3">
    <source>
        <dbReference type="Proteomes" id="UP000772434"/>
    </source>
</evidence>
<sequence length="234" mass="25668">MQRIRVLLDPDLWTSLTLSTDYLLEKKEDIKPDMVLSKWKVAVNDLEHHSKKWKNPAPSNKLSDVLSHYDNTHPVKCNGSAQPSQSSQSSRAGPSSSGSNFRFPPLKGHKSSGVDTSGNLVCPNVKLDVPWCPLTAEMAAFATKAHEKTKQPILYGALLKQFPAPVASVTVVGRGLPLADLSGVFSNTEVSPPAALVNANPYRSFPVGFIQHDLDMYPLWGLPNNLAQKSMRKR</sequence>
<feature type="region of interest" description="Disordered" evidence="1">
    <location>
        <begin position="73"/>
        <end position="115"/>
    </location>
</feature>